<proteinExistence type="predicted"/>
<dbReference type="AlphaFoldDB" id="A0A366DML4"/>
<reference evidence="1 2" key="1">
    <citation type="submission" date="2018-06" db="EMBL/GenBank/DDBJ databases">
        <title>Genomic Encyclopedia of Type Strains, Phase IV (KMG-IV): sequencing the most valuable type-strain genomes for metagenomic binning, comparative biology and taxonomic classification.</title>
        <authorList>
            <person name="Goeker M."/>
        </authorList>
    </citation>
    <scope>NUCLEOTIDE SEQUENCE [LARGE SCALE GENOMIC DNA]</scope>
    <source>
        <strain evidence="1 2">DSM 44599</strain>
    </source>
</reference>
<dbReference type="STRING" id="1210090.GCA_001613185_01659"/>
<comment type="caution">
    <text evidence="1">The sequence shown here is derived from an EMBL/GenBank/DDBJ whole genome shotgun (WGS) entry which is preliminary data.</text>
</comment>
<protein>
    <submittedName>
        <fullName evidence="1">Uncharacterized protein DUF4288</fullName>
    </submittedName>
</protein>
<sequence length="106" mass="11975">MTSYVALIVYALGKGDGAGVFYREDFVLVRAADREEAVRRAREHIDRETYEPADGRYVRLHALVDVNEATEEIADAPTTDLYSRHFAALESYRSFEMFLGGKDPLA</sequence>
<dbReference type="EMBL" id="QNRE01000005">
    <property type="protein sequence ID" value="RBO90679.1"/>
    <property type="molecule type" value="Genomic_DNA"/>
</dbReference>
<evidence type="ECO:0000313" key="2">
    <source>
        <dbReference type="Proteomes" id="UP000252586"/>
    </source>
</evidence>
<dbReference type="OrthoDB" id="4415553at2"/>
<accession>A0A366DML4</accession>
<name>A0A366DML4_9NOCA</name>
<organism evidence="1 2">
    <name type="scientific">Nocardia puris</name>
    <dbReference type="NCBI Taxonomy" id="208602"/>
    <lineage>
        <taxon>Bacteria</taxon>
        <taxon>Bacillati</taxon>
        <taxon>Actinomycetota</taxon>
        <taxon>Actinomycetes</taxon>
        <taxon>Mycobacteriales</taxon>
        <taxon>Nocardiaceae</taxon>
        <taxon>Nocardia</taxon>
    </lineage>
</organism>
<evidence type="ECO:0000313" key="1">
    <source>
        <dbReference type="EMBL" id="RBO90679.1"/>
    </source>
</evidence>
<keyword evidence="2" id="KW-1185">Reference proteome</keyword>
<dbReference type="Pfam" id="PF14119">
    <property type="entry name" value="DUF4288"/>
    <property type="match status" value="1"/>
</dbReference>
<dbReference type="InterPro" id="IPR025630">
    <property type="entry name" value="DUF4288"/>
</dbReference>
<gene>
    <name evidence="1" type="ORF">DFR74_10581</name>
</gene>
<dbReference type="Proteomes" id="UP000252586">
    <property type="component" value="Unassembled WGS sequence"/>
</dbReference>
<dbReference type="RefSeq" id="WP_067505904.1">
    <property type="nucleotide sequence ID" value="NZ_QNRE01000005.1"/>
</dbReference>